<gene>
    <name evidence="2" type="ORF">L3X37_14115</name>
</gene>
<keyword evidence="3" id="KW-1185">Reference proteome</keyword>
<dbReference type="RefSeq" id="WP_237240814.1">
    <property type="nucleotide sequence ID" value="NZ_JAKKDU010000020.1"/>
</dbReference>
<dbReference type="AlphaFoldDB" id="A0AAE3JMM3"/>
<accession>A0AAE3JMM3</accession>
<reference evidence="2" key="1">
    <citation type="submission" date="2022-01" db="EMBL/GenBank/DDBJ databases">
        <title>Draft genome sequence of Sabulilitoribacter arenilitoris KCTC 52401.</title>
        <authorList>
            <person name="Oh J.-S."/>
        </authorList>
    </citation>
    <scope>NUCLEOTIDE SEQUENCE</scope>
    <source>
        <strain evidence="2">HMF6543</strain>
    </source>
</reference>
<dbReference type="Pfam" id="PF10990">
    <property type="entry name" value="DUF2809"/>
    <property type="match status" value="1"/>
</dbReference>
<feature type="transmembrane region" description="Helical" evidence="1">
    <location>
        <begin position="56"/>
        <end position="82"/>
    </location>
</feature>
<dbReference type="Proteomes" id="UP001199795">
    <property type="component" value="Unassembled WGS sequence"/>
</dbReference>
<comment type="caution">
    <text evidence="2">The sequence shown here is derived from an EMBL/GenBank/DDBJ whole genome shotgun (WGS) entry which is preliminary data.</text>
</comment>
<dbReference type="InterPro" id="IPR021257">
    <property type="entry name" value="DUF2809"/>
</dbReference>
<feature type="transmembrane region" description="Helical" evidence="1">
    <location>
        <begin position="102"/>
        <end position="120"/>
    </location>
</feature>
<keyword evidence="1" id="KW-0472">Membrane</keyword>
<feature type="transmembrane region" description="Helical" evidence="1">
    <location>
        <begin position="7"/>
        <end position="24"/>
    </location>
</feature>
<evidence type="ECO:0000313" key="3">
    <source>
        <dbReference type="Proteomes" id="UP001199795"/>
    </source>
</evidence>
<name>A0AAE3JMM3_9FLAO</name>
<sequence length="129" mass="14662">MKLNKTYLTITIALFVIEVLIAVFFKSGFIRHTLGDFLVVILIYSFVKSFIKIDSLILAIAALLFAFLIEFLQLANILKLLNLENNHLAKLILGSTFHLSDLIAYTIGIICVLIIETRLVRFIKPNRSH</sequence>
<protein>
    <submittedName>
        <fullName evidence="2">DUF2809 domain-containing protein</fullName>
    </submittedName>
</protein>
<evidence type="ECO:0000256" key="1">
    <source>
        <dbReference type="SAM" id="Phobius"/>
    </source>
</evidence>
<proteinExistence type="predicted"/>
<keyword evidence="1" id="KW-0812">Transmembrane</keyword>
<keyword evidence="1" id="KW-1133">Transmembrane helix</keyword>
<dbReference type="EMBL" id="JAKKDU010000020">
    <property type="protein sequence ID" value="MCF7569484.1"/>
    <property type="molecule type" value="Genomic_DNA"/>
</dbReference>
<evidence type="ECO:0000313" key="2">
    <source>
        <dbReference type="EMBL" id="MCF7569484.1"/>
    </source>
</evidence>
<feature type="transmembrane region" description="Helical" evidence="1">
    <location>
        <begin position="30"/>
        <end position="47"/>
    </location>
</feature>
<organism evidence="2 3">
    <name type="scientific">Wocania arenilitoris</name>
    <dbReference type="NCBI Taxonomy" id="2044858"/>
    <lineage>
        <taxon>Bacteria</taxon>
        <taxon>Pseudomonadati</taxon>
        <taxon>Bacteroidota</taxon>
        <taxon>Flavobacteriia</taxon>
        <taxon>Flavobacteriales</taxon>
        <taxon>Flavobacteriaceae</taxon>
        <taxon>Wocania</taxon>
    </lineage>
</organism>